<feature type="compositionally biased region" description="Polar residues" evidence="1">
    <location>
        <begin position="248"/>
        <end position="258"/>
    </location>
</feature>
<evidence type="ECO:0000313" key="2">
    <source>
        <dbReference type="EMBL" id="MDA0637164.1"/>
    </source>
</evidence>
<proteinExistence type="predicted"/>
<feature type="compositionally biased region" description="Polar residues" evidence="1">
    <location>
        <begin position="173"/>
        <end position="194"/>
    </location>
</feature>
<feature type="region of interest" description="Disordered" evidence="1">
    <location>
        <begin position="395"/>
        <end position="432"/>
    </location>
</feature>
<name>A0ABT4SIW0_9ACTN</name>
<keyword evidence="3" id="KW-1185">Reference proteome</keyword>
<feature type="region of interest" description="Disordered" evidence="1">
    <location>
        <begin position="173"/>
        <end position="340"/>
    </location>
</feature>
<feature type="region of interest" description="Disordered" evidence="1">
    <location>
        <begin position="1"/>
        <end position="24"/>
    </location>
</feature>
<dbReference type="RefSeq" id="WP_270158070.1">
    <property type="nucleotide sequence ID" value="NZ_JAPNNL010000141.1"/>
</dbReference>
<organism evidence="2 3">
    <name type="scientific">Nonomuraea corallina</name>
    <dbReference type="NCBI Taxonomy" id="2989783"/>
    <lineage>
        <taxon>Bacteria</taxon>
        <taxon>Bacillati</taxon>
        <taxon>Actinomycetota</taxon>
        <taxon>Actinomycetes</taxon>
        <taxon>Streptosporangiales</taxon>
        <taxon>Streptosporangiaceae</taxon>
        <taxon>Nonomuraea</taxon>
    </lineage>
</organism>
<evidence type="ECO:0000256" key="1">
    <source>
        <dbReference type="SAM" id="MobiDB-lite"/>
    </source>
</evidence>
<protein>
    <recommendedName>
        <fullName evidence="4">WXG100 family type VII secretion target</fullName>
    </recommendedName>
</protein>
<dbReference type="Proteomes" id="UP001144036">
    <property type="component" value="Unassembled WGS sequence"/>
</dbReference>
<dbReference type="EMBL" id="JAPNNL010000141">
    <property type="protein sequence ID" value="MDA0637164.1"/>
    <property type="molecule type" value="Genomic_DNA"/>
</dbReference>
<feature type="compositionally biased region" description="Low complexity" evidence="1">
    <location>
        <begin position="207"/>
        <end position="245"/>
    </location>
</feature>
<dbReference type="SUPFAM" id="SSF140453">
    <property type="entry name" value="EsxAB dimer-like"/>
    <property type="match status" value="1"/>
</dbReference>
<dbReference type="InterPro" id="IPR036689">
    <property type="entry name" value="ESAT-6-like_sf"/>
</dbReference>
<evidence type="ECO:0000313" key="3">
    <source>
        <dbReference type="Proteomes" id="UP001144036"/>
    </source>
</evidence>
<sequence>MTEVVQIKSGDRPSGQAPPASTKRAQVKGLLENTNPFLIDGTGQTYRDAATKIKAAVSALEEHAGRILDIWKGPDASKARHALEMLHSSGQYLSEKLTEMGGALATYAGDLQEAQTKVDQAKIPADTADNVYERMQDAHARRTLHELNQAIVKVYDSKIPDELVFDLPKVTLPGSTAETQNVTYPTGSGTQGPTFGNGLTDAGVPIGPGSNPDGSNPDSSNPDGSNPDGSNPDGSNPDGSNPDGSTPGGSNPDGSTPGSGPGMSDPANPDGSSQDPSRNPDGTVPPVIGADETTTTDSSRTTDPRLTDLATTAPTMTTPFTPTTTTPFTPTTTFSPSPFTPTTAVNPPGTLTPMGTPPGSVIGAPGVLGTTPASGIGARGLGGAAGGLPMMPFMGGGGGGAGESGGIERTTFLSEDPNSWTSSHDTTDPVIG</sequence>
<gene>
    <name evidence="2" type="ORF">OUY22_27500</name>
</gene>
<dbReference type="Gene3D" id="1.10.287.1060">
    <property type="entry name" value="ESAT-6-like"/>
    <property type="match status" value="1"/>
</dbReference>
<accession>A0ABT4SIW0</accession>
<feature type="compositionally biased region" description="Low complexity" evidence="1">
    <location>
        <begin position="307"/>
        <end position="340"/>
    </location>
</feature>
<feature type="compositionally biased region" description="Polar residues" evidence="1">
    <location>
        <begin position="411"/>
        <end position="424"/>
    </location>
</feature>
<feature type="compositionally biased region" description="Gly residues" evidence="1">
    <location>
        <begin position="395"/>
        <end position="405"/>
    </location>
</feature>
<evidence type="ECO:0008006" key="4">
    <source>
        <dbReference type="Google" id="ProtNLM"/>
    </source>
</evidence>
<reference evidence="2" key="1">
    <citation type="submission" date="2022-11" db="EMBL/GenBank/DDBJ databases">
        <title>Nonomuraea corallina sp. nov., a new species of the genus Nonomuraea isolated from sea side sediment in Thai sea.</title>
        <authorList>
            <person name="Ngamcharungchit C."/>
            <person name="Matsumoto A."/>
            <person name="Suriyachadkun C."/>
            <person name="Panbangred W."/>
            <person name="Inahashi Y."/>
            <person name="Intra B."/>
        </authorList>
    </citation>
    <scope>NUCLEOTIDE SEQUENCE</scope>
    <source>
        <strain evidence="2">MCN248</strain>
    </source>
</reference>
<comment type="caution">
    <text evidence="2">The sequence shown here is derived from an EMBL/GenBank/DDBJ whole genome shotgun (WGS) entry which is preliminary data.</text>
</comment>